<proteinExistence type="predicted"/>
<evidence type="ECO:0000313" key="6">
    <source>
        <dbReference type="EMBL" id="VTP59996.1"/>
    </source>
</evidence>
<evidence type="ECO:0000256" key="2">
    <source>
        <dbReference type="ARBA" id="ARBA00022692"/>
    </source>
</evidence>
<dbReference type="GO" id="GO:0009306">
    <property type="term" value="P:protein secretion"/>
    <property type="evidence" value="ECO:0007669"/>
    <property type="project" value="InterPro"/>
</dbReference>
<dbReference type="Proteomes" id="UP000307968">
    <property type="component" value="Chromosome"/>
</dbReference>
<protein>
    <submittedName>
        <fullName evidence="6">Family of uncharacterized function (DUF490)</fullName>
    </submittedName>
</protein>
<feature type="domain" description="Translocation and assembly module TamB C-terminal" evidence="5">
    <location>
        <begin position="185"/>
        <end position="379"/>
    </location>
</feature>
<dbReference type="EMBL" id="LR590463">
    <property type="protein sequence ID" value="VTP59996.1"/>
    <property type="molecule type" value="Genomic_DNA"/>
</dbReference>
<sequence>MIKPFLGPETALNGVFTGRADVSWKEGAALPQAKVSLVGNGVKVVQQVQGNALPIAFDTLNLNAGVNNGRAQADWLIKLHNNGQLDGNIQVTDPQKQRNIAGNVNIANISLAMINPALMQGEKAAGMLNANLRLGGNAQKPLVYGRLALDKVDIDGSWMPFDMTDGRLAIDFNGMNSTLDGLITTTRGQLNLTGDADWRDINAWRARIAAKGDKLRVTVPPMVRIDVSPDLVFEATPQLFSLNGNVDIPWARITVQELPESAVGVSSDEVMLDKQLKPIQPKSTAVAINSNLMIHVGDDVRLDAFGLKARLKGDLKVVQDKRGLGLNGQIDIPAGRFHAYGQDLIVRKGQLLFSGPPDQPYLNMEAIRNPEATEDDVTAGGARHRPGGCA</sequence>
<evidence type="ECO:0000259" key="5">
    <source>
        <dbReference type="Pfam" id="PF04357"/>
    </source>
</evidence>
<comment type="subcellular location">
    <subcellularLocation>
        <location evidence="1">Membrane</location>
        <topology evidence="1">Single-pass membrane protein</topology>
    </subcellularLocation>
</comment>
<dbReference type="PANTHER" id="PTHR36985:SF1">
    <property type="entry name" value="TRANSLOCATION AND ASSEMBLY MODULE SUBUNIT TAMB"/>
    <property type="match status" value="1"/>
</dbReference>
<keyword evidence="3" id="KW-1133">Transmembrane helix</keyword>
<evidence type="ECO:0000256" key="4">
    <source>
        <dbReference type="ARBA" id="ARBA00023136"/>
    </source>
</evidence>
<dbReference type="GO" id="GO:0005886">
    <property type="term" value="C:plasma membrane"/>
    <property type="evidence" value="ECO:0007669"/>
    <property type="project" value="InterPro"/>
</dbReference>
<dbReference type="GO" id="GO:0097347">
    <property type="term" value="C:TAM protein secretion complex"/>
    <property type="evidence" value="ECO:0007669"/>
    <property type="project" value="TreeGrafter"/>
</dbReference>
<reference evidence="6 7" key="1">
    <citation type="submission" date="2019-05" db="EMBL/GenBank/DDBJ databases">
        <authorList>
            <consortium name="Pathogen Informatics"/>
        </authorList>
    </citation>
    <scope>NUCLEOTIDE SEQUENCE [LARGE SCALE GENOMIC DNA]</scope>
    <source>
        <strain evidence="6 7">NCTC12971</strain>
    </source>
</reference>
<evidence type="ECO:0000313" key="7">
    <source>
        <dbReference type="Proteomes" id="UP000307968"/>
    </source>
</evidence>
<dbReference type="Pfam" id="PF04357">
    <property type="entry name" value="TamB"/>
    <property type="match status" value="1"/>
</dbReference>
<evidence type="ECO:0000256" key="3">
    <source>
        <dbReference type="ARBA" id="ARBA00022989"/>
    </source>
</evidence>
<accession>A0A4U9HB42</accession>
<organism evidence="6 7">
    <name type="scientific">Serratia rubidaea</name>
    <name type="common">Serratia marinorubra</name>
    <dbReference type="NCBI Taxonomy" id="61652"/>
    <lineage>
        <taxon>Bacteria</taxon>
        <taxon>Pseudomonadati</taxon>
        <taxon>Pseudomonadota</taxon>
        <taxon>Gammaproteobacteria</taxon>
        <taxon>Enterobacterales</taxon>
        <taxon>Yersiniaceae</taxon>
        <taxon>Serratia</taxon>
    </lineage>
</organism>
<dbReference type="InterPro" id="IPR007452">
    <property type="entry name" value="TamB_C"/>
</dbReference>
<dbReference type="AlphaFoldDB" id="A0A4U9HB42"/>
<name>A0A4U9HB42_SERRU</name>
<keyword evidence="4" id="KW-0472">Membrane</keyword>
<evidence type="ECO:0000256" key="1">
    <source>
        <dbReference type="ARBA" id="ARBA00004167"/>
    </source>
</evidence>
<keyword evidence="2" id="KW-0812">Transmembrane</keyword>
<dbReference type="PANTHER" id="PTHR36985">
    <property type="entry name" value="TRANSLOCATION AND ASSEMBLY MODULE SUBUNIT TAMB"/>
    <property type="match status" value="1"/>
</dbReference>
<gene>
    <name evidence="6" type="ORF">NCTC12971_00450</name>
</gene>